<name>A0ABS2P9J1_9BACL</name>
<organism evidence="1 2">
    <name type="scientific">Geomicrobium sediminis</name>
    <dbReference type="NCBI Taxonomy" id="1347788"/>
    <lineage>
        <taxon>Bacteria</taxon>
        <taxon>Bacillati</taxon>
        <taxon>Bacillota</taxon>
        <taxon>Bacilli</taxon>
        <taxon>Bacillales</taxon>
        <taxon>Geomicrobium</taxon>
    </lineage>
</organism>
<dbReference type="InterPro" id="IPR012349">
    <property type="entry name" value="Split_barrel_FMN-bd"/>
</dbReference>
<keyword evidence="2" id="KW-1185">Reference proteome</keyword>
<dbReference type="InterPro" id="IPR007396">
    <property type="entry name" value="TR_PAI2-type"/>
</dbReference>
<dbReference type="SUPFAM" id="SSF50475">
    <property type="entry name" value="FMN-binding split barrel"/>
    <property type="match status" value="1"/>
</dbReference>
<evidence type="ECO:0000313" key="1">
    <source>
        <dbReference type="EMBL" id="MBM7632079.1"/>
    </source>
</evidence>
<proteinExistence type="predicted"/>
<dbReference type="PANTHER" id="PTHR35802:SF1">
    <property type="entry name" value="PROTEASE SYNTHASE AND SPORULATION PROTEIN PAI 2"/>
    <property type="match status" value="1"/>
</dbReference>
<evidence type="ECO:0000313" key="2">
    <source>
        <dbReference type="Proteomes" id="UP000741863"/>
    </source>
</evidence>
<dbReference type="Pfam" id="PF04299">
    <property type="entry name" value="FMN_bind_2"/>
    <property type="match status" value="1"/>
</dbReference>
<sequence length="202" mass="23460">MYVPKHFQMVDQEDVYELITKHSFATLVSTNDEVPFATHLPLSLSDDQQYLLGHFARKNPQWQGLEGQRVLAIFQGPHCYISPTWYETSQAVPTWNYMAAHVTGTVEFVSDEMLHQSLTELVANYEDKESPYLYEKQDPEFLNNMSKGVVGFQIKIDQLVGKAKLSQNHPEERKRLVIDQLEKQPSDDERQIATYMRQHNDL</sequence>
<protein>
    <submittedName>
        <fullName evidence="1">Transcriptional regulator</fullName>
    </submittedName>
</protein>
<dbReference type="EMBL" id="JAFBEC010000003">
    <property type="protein sequence ID" value="MBM7632079.1"/>
    <property type="molecule type" value="Genomic_DNA"/>
</dbReference>
<dbReference type="RefSeq" id="WP_204696162.1">
    <property type="nucleotide sequence ID" value="NZ_JAFBEC010000003.1"/>
</dbReference>
<dbReference type="Proteomes" id="UP000741863">
    <property type="component" value="Unassembled WGS sequence"/>
</dbReference>
<reference evidence="1 2" key="1">
    <citation type="submission" date="2021-01" db="EMBL/GenBank/DDBJ databases">
        <title>Genomic Encyclopedia of Type Strains, Phase IV (KMG-IV): sequencing the most valuable type-strain genomes for metagenomic binning, comparative biology and taxonomic classification.</title>
        <authorList>
            <person name="Goeker M."/>
        </authorList>
    </citation>
    <scope>NUCLEOTIDE SEQUENCE [LARGE SCALE GENOMIC DNA]</scope>
    <source>
        <strain evidence="1 2">DSM 25540</strain>
    </source>
</reference>
<dbReference type="Gene3D" id="2.30.110.10">
    <property type="entry name" value="Electron Transport, Fmn-binding Protein, Chain A"/>
    <property type="match status" value="1"/>
</dbReference>
<accession>A0ABS2P9J1</accession>
<comment type="caution">
    <text evidence="1">The sequence shown here is derived from an EMBL/GenBank/DDBJ whole genome shotgun (WGS) entry which is preliminary data.</text>
</comment>
<dbReference type="PIRSF" id="PIRSF010372">
    <property type="entry name" value="PaiB"/>
    <property type="match status" value="1"/>
</dbReference>
<dbReference type="PANTHER" id="PTHR35802">
    <property type="entry name" value="PROTEASE SYNTHASE AND SPORULATION PROTEIN PAI 2"/>
    <property type="match status" value="1"/>
</dbReference>
<gene>
    <name evidence="1" type="ORF">JOD17_001172</name>
</gene>